<feature type="domain" description="Tyr recombinase" evidence="3">
    <location>
        <begin position="161"/>
        <end position="319"/>
    </location>
</feature>
<gene>
    <name evidence="4" type="ORF">C6W88_15815</name>
</gene>
<dbReference type="InterPro" id="IPR002104">
    <property type="entry name" value="Integrase_catalytic"/>
</dbReference>
<dbReference type="Proteomes" id="UP000241895">
    <property type="component" value="Unassembled WGS sequence"/>
</dbReference>
<dbReference type="PANTHER" id="PTHR30349:SF64">
    <property type="entry name" value="PROPHAGE INTEGRASE INTD-RELATED"/>
    <property type="match status" value="1"/>
</dbReference>
<protein>
    <recommendedName>
        <fullName evidence="3">Tyr recombinase domain-containing protein</fullName>
    </recommendedName>
</protein>
<proteinExistence type="predicted"/>
<dbReference type="SUPFAM" id="SSF56349">
    <property type="entry name" value="DNA breaking-rejoining enzymes"/>
    <property type="match status" value="1"/>
</dbReference>
<keyword evidence="5" id="KW-1185">Reference proteome</keyword>
<dbReference type="InterPro" id="IPR011010">
    <property type="entry name" value="DNA_brk_join_enz"/>
</dbReference>
<dbReference type="CDD" id="cd00796">
    <property type="entry name" value="INT_Rci_Hp1_C"/>
    <property type="match status" value="1"/>
</dbReference>
<dbReference type="EMBL" id="PXNS01000009">
    <property type="protein sequence ID" value="PTL93476.1"/>
    <property type="molecule type" value="Genomic_DNA"/>
</dbReference>
<name>A0ABX5ITI3_9GAMM</name>
<organism evidence="4 5">
    <name type="scientific">Halomonas litopenaei</name>
    <dbReference type="NCBI Taxonomy" id="2109328"/>
    <lineage>
        <taxon>Bacteria</taxon>
        <taxon>Pseudomonadati</taxon>
        <taxon>Pseudomonadota</taxon>
        <taxon>Gammaproteobacteria</taxon>
        <taxon>Oceanospirillales</taxon>
        <taxon>Halomonadaceae</taxon>
        <taxon>Halomonas</taxon>
    </lineage>
</organism>
<keyword evidence="1" id="KW-0229">DNA integration</keyword>
<evidence type="ECO:0000256" key="1">
    <source>
        <dbReference type="ARBA" id="ARBA00022908"/>
    </source>
</evidence>
<comment type="caution">
    <text evidence="4">The sequence shown here is derived from an EMBL/GenBank/DDBJ whole genome shotgun (WGS) entry which is preliminary data.</text>
</comment>
<evidence type="ECO:0000313" key="5">
    <source>
        <dbReference type="Proteomes" id="UP000241895"/>
    </source>
</evidence>
<reference evidence="4 5" key="1">
    <citation type="submission" date="2018-03" db="EMBL/GenBank/DDBJ databases">
        <authorList>
            <person name="Zhou J."/>
            <person name="Li X."/>
            <person name="Xue M."/>
            <person name="Yin J."/>
        </authorList>
    </citation>
    <scope>NUCLEOTIDE SEQUENCE [LARGE SCALE GENOMIC DNA]</scope>
    <source>
        <strain evidence="4 5">SYSU ZJ2214</strain>
    </source>
</reference>
<evidence type="ECO:0000256" key="2">
    <source>
        <dbReference type="ARBA" id="ARBA00023172"/>
    </source>
</evidence>
<evidence type="ECO:0000313" key="4">
    <source>
        <dbReference type="EMBL" id="PTL93476.1"/>
    </source>
</evidence>
<dbReference type="PANTHER" id="PTHR30349">
    <property type="entry name" value="PHAGE INTEGRASE-RELATED"/>
    <property type="match status" value="1"/>
</dbReference>
<dbReference type="Pfam" id="PF00589">
    <property type="entry name" value="Phage_integrase"/>
    <property type="match status" value="2"/>
</dbReference>
<dbReference type="Gene3D" id="1.10.443.10">
    <property type="entry name" value="Intergrase catalytic core"/>
    <property type="match status" value="1"/>
</dbReference>
<keyword evidence="2" id="KW-0233">DNA recombination</keyword>
<sequence length="343" mass="39065">MGITVRYRASRNRWVVTESGERGRYQRTFITEKEARQFATKREAELNEAQFNGLMGRQERRTFMEGLLRWVDEYDTNSQGASIRAVARWFDENAPDVLLGQEVLDVARSMQKDMRRKRLSQSTINNRTQVVKRVLSLAYREWDWLGQPLDGKLRKPTPKNERHVYLTAGDIRRLVEAVPEEYPEERRIITLAALTGLRRGELLSLDHGNIQGGRIVLRPGQTKSGKARVVPLPEDGAALVANLPFASDAHQLRKAFEAARRAIKRDDLRFHDLRHTYASLLAEAGEVMTTVQALLGHSSLVVTSRYAHMFDSRLDQVAGRLPKLCDQIATREEGVEGLGSVRH</sequence>
<dbReference type="InterPro" id="IPR013762">
    <property type="entry name" value="Integrase-like_cat_sf"/>
</dbReference>
<dbReference type="InterPro" id="IPR050090">
    <property type="entry name" value="Tyrosine_recombinase_XerCD"/>
</dbReference>
<accession>A0ABX5ITI3</accession>
<evidence type="ECO:0000259" key="3">
    <source>
        <dbReference type="PROSITE" id="PS51898"/>
    </source>
</evidence>
<dbReference type="PROSITE" id="PS51898">
    <property type="entry name" value="TYR_RECOMBINASE"/>
    <property type="match status" value="1"/>
</dbReference>